<sequence>MVIANHKEFQMDSENCRSYLGLGYVSNMSDPQVLAIVLCRTLDHYTVDVKRVTKQADMREAHASAPKQYLIMLEPWRLV</sequence>
<dbReference type="Proteomes" id="UP001396334">
    <property type="component" value="Unassembled WGS sequence"/>
</dbReference>
<dbReference type="EMBL" id="JBBPBN010000063">
    <property type="protein sequence ID" value="KAK8986380.1"/>
    <property type="molecule type" value="Genomic_DNA"/>
</dbReference>
<organism evidence="1 2">
    <name type="scientific">Hibiscus sabdariffa</name>
    <name type="common">roselle</name>
    <dbReference type="NCBI Taxonomy" id="183260"/>
    <lineage>
        <taxon>Eukaryota</taxon>
        <taxon>Viridiplantae</taxon>
        <taxon>Streptophyta</taxon>
        <taxon>Embryophyta</taxon>
        <taxon>Tracheophyta</taxon>
        <taxon>Spermatophyta</taxon>
        <taxon>Magnoliopsida</taxon>
        <taxon>eudicotyledons</taxon>
        <taxon>Gunneridae</taxon>
        <taxon>Pentapetalae</taxon>
        <taxon>rosids</taxon>
        <taxon>malvids</taxon>
        <taxon>Malvales</taxon>
        <taxon>Malvaceae</taxon>
        <taxon>Malvoideae</taxon>
        <taxon>Hibiscus</taxon>
    </lineage>
</organism>
<evidence type="ECO:0000313" key="1">
    <source>
        <dbReference type="EMBL" id="KAK8986380.1"/>
    </source>
</evidence>
<protein>
    <submittedName>
        <fullName evidence="1">Uncharacterized protein</fullName>
    </submittedName>
</protein>
<comment type="caution">
    <text evidence="1">The sequence shown here is derived from an EMBL/GenBank/DDBJ whole genome shotgun (WGS) entry which is preliminary data.</text>
</comment>
<name>A0ABR2PD72_9ROSI</name>
<evidence type="ECO:0000313" key="2">
    <source>
        <dbReference type="Proteomes" id="UP001396334"/>
    </source>
</evidence>
<proteinExistence type="predicted"/>
<reference evidence="1 2" key="1">
    <citation type="journal article" date="2024" name="G3 (Bethesda)">
        <title>Genome assembly of Hibiscus sabdariffa L. provides insights into metabolisms of medicinal natural products.</title>
        <authorList>
            <person name="Kim T."/>
        </authorList>
    </citation>
    <scope>NUCLEOTIDE SEQUENCE [LARGE SCALE GENOMIC DNA]</scope>
    <source>
        <strain evidence="1">TK-2024</strain>
        <tissue evidence="1">Old leaves</tissue>
    </source>
</reference>
<keyword evidence="2" id="KW-1185">Reference proteome</keyword>
<accession>A0ABR2PD72</accession>
<gene>
    <name evidence="1" type="ORF">V6N11_009940</name>
</gene>